<keyword evidence="4" id="KW-0812">Transmembrane</keyword>
<dbReference type="InterPro" id="IPR003660">
    <property type="entry name" value="HAMP_dom"/>
</dbReference>
<dbReference type="SMART" id="SM01049">
    <property type="entry name" value="Cache_2"/>
    <property type="match status" value="1"/>
</dbReference>
<organism evidence="13 14">
    <name type="scientific">Pannonibacter indicus</name>
    <dbReference type="NCBI Taxonomy" id="466044"/>
    <lineage>
        <taxon>Bacteria</taxon>
        <taxon>Pseudomonadati</taxon>
        <taxon>Pseudomonadota</taxon>
        <taxon>Alphaproteobacteria</taxon>
        <taxon>Hyphomicrobiales</taxon>
        <taxon>Stappiaceae</taxon>
        <taxon>Pannonibacter</taxon>
    </lineage>
</organism>
<evidence type="ECO:0000256" key="7">
    <source>
        <dbReference type="ARBA" id="ARBA00023224"/>
    </source>
</evidence>
<dbReference type="SUPFAM" id="SSF58104">
    <property type="entry name" value="Methyl-accepting chemotaxis protein (MCP) signaling domain"/>
    <property type="match status" value="1"/>
</dbReference>
<evidence type="ECO:0000256" key="3">
    <source>
        <dbReference type="ARBA" id="ARBA00022519"/>
    </source>
</evidence>
<evidence type="ECO:0000256" key="9">
    <source>
        <dbReference type="PROSITE-ProRule" id="PRU00284"/>
    </source>
</evidence>
<keyword evidence="5" id="KW-1133">Transmembrane helix</keyword>
<gene>
    <name evidence="13" type="ORF">Ga0061067_101246</name>
</gene>
<dbReference type="Pfam" id="PF17200">
    <property type="entry name" value="sCache_2"/>
    <property type="match status" value="1"/>
</dbReference>
<dbReference type="InterPro" id="IPR033480">
    <property type="entry name" value="sCache_2"/>
</dbReference>
<keyword evidence="14" id="KW-1185">Reference proteome</keyword>
<evidence type="ECO:0000256" key="6">
    <source>
        <dbReference type="ARBA" id="ARBA00023136"/>
    </source>
</evidence>
<keyword evidence="2" id="KW-1003">Cell membrane</keyword>
<dbReference type="OrthoDB" id="354287at2"/>
<comment type="subcellular location">
    <subcellularLocation>
        <location evidence="1">Cell inner membrane</location>
        <topology evidence="1">Multi-pass membrane protein</topology>
    </subcellularLocation>
</comment>
<dbReference type="RefSeq" id="WP_055454006.1">
    <property type="nucleotide sequence ID" value="NZ_CYHE01000001.1"/>
</dbReference>
<dbReference type="PROSITE" id="PS50192">
    <property type="entry name" value="T_SNARE"/>
    <property type="match status" value="1"/>
</dbReference>
<evidence type="ECO:0000256" key="5">
    <source>
        <dbReference type="ARBA" id="ARBA00022989"/>
    </source>
</evidence>
<proteinExistence type="inferred from homology"/>
<dbReference type="PROSITE" id="PS50885">
    <property type="entry name" value="HAMP"/>
    <property type="match status" value="1"/>
</dbReference>
<evidence type="ECO:0000256" key="2">
    <source>
        <dbReference type="ARBA" id="ARBA00022475"/>
    </source>
</evidence>
<evidence type="ECO:0000256" key="1">
    <source>
        <dbReference type="ARBA" id="ARBA00004429"/>
    </source>
</evidence>
<feature type="domain" description="T-SNARE coiled-coil homology" evidence="11">
    <location>
        <begin position="454"/>
        <end position="516"/>
    </location>
</feature>
<evidence type="ECO:0000259" key="11">
    <source>
        <dbReference type="PROSITE" id="PS50192"/>
    </source>
</evidence>
<evidence type="ECO:0000259" key="12">
    <source>
        <dbReference type="PROSITE" id="PS50885"/>
    </source>
</evidence>
<dbReference type="PANTHER" id="PTHR32089">
    <property type="entry name" value="METHYL-ACCEPTING CHEMOTAXIS PROTEIN MCPB"/>
    <property type="match status" value="1"/>
</dbReference>
<keyword evidence="3" id="KW-0997">Cell inner membrane</keyword>
<dbReference type="Pfam" id="PF00015">
    <property type="entry name" value="MCPsignal"/>
    <property type="match status" value="1"/>
</dbReference>
<dbReference type="GO" id="GO:0005886">
    <property type="term" value="C:plasma membrane"/>
    <property type="evidence" value="ECO:0007669"/>
    <property type="project" value="UniProtKB-SubCell"/>
</dbReference>
<feature type="domain" description="HAMP" evidence="12">
    <location>
        <begin position="209"/>
        <end position="262"/>
    </location>
</feature>
<dbReference type="SMART" id="SM00283">
    <property type="entry name" value="MA"/>
    <property type="match status" value="1"/>
</dbReference>
<dbReference type="Proteomes" id="UP000183900">
    <property type="component" value="Unassembled WGS sequence"/>
</dbReference>
<accession>A0A0K6HLX1</accession>
<dbReference type="Gene3D" id="3.30.450.20">
    <property type="entry name" value="PAS domain"/>
    <property type="match status" value="1"/>
</dbReference>
<evidence type="ECO:0000256" key="4">
    <source>
        <dbReference type="ARBA" id="ARBA00022692"/>
    </source>
</evidence>
<dbReference type="SMART" id="SM00304">
    <property type="entry name" value="HAMP"/>
    <property type="match status" value="1"/>
</dbReference>
<dbReference type="PANTHER" id="PTHR32089:SF112">
    <property type="entry name" value="LYSOZYME-LIKE PROTEIN-RELATED"/>
    <property type="match status" value="1"/>
</dbReference>
<dbReference type="EMBL" id="CYHE01000001">
    <property type="protein sequence ID" value="CUA92042.1"/>
    <property type="molecule type" value="Genomic_DNA"/>
</dbReference>
<keyword evidence="7 9" id="KW-0807">Transducer</keyword>
<reference evidence="14" key="1">
    <citation type="submission" date="2015-08" db="EMBL/GenBank/DDBJ databases">
        <authorList>
            <person name="Varghese N."/>
        </authorList>
    </citation>
    <scope>NUCLEOTIDE SEQUENCE [LARGE SCALE GENOMIC DNA]</scope>
    <source>
        <strain evidence="14">DSM 23407</strain>
    </source>
</reference>
<evidence type="ECO:0000313" key="14">
    <source>
        <dbReference type="Proteomes" id="UP000183900"/>
    </source>
</evidence>
<dbReference type="InterPro" id="IPR000727">
    <property type="entry name" value="T_SNARE_dom"/>
</dbReference>
<dbReference type="AlphaFoldDB" id="A0A0K6HLX1"/>
<dbReference type="GO" id="GO:0007165">
    <property type="term" value="P:signal transduction"/>
    <property type="evidence" value="ECO:0007669"/>
    <property type="project" value="UniProtKB-KW"/>
</dbReference>
<evidence type="ECO:0000313" key="13">
    <source>
        <dbReference type="EMBL" id="CUA92042.1"/>
    </source>
</evidence>
<dbReference type="Pfam" id="PF00672">
    <property type="entry name" value="HAMP"/>
    <property type="match status" value="1"/>
</dbReference>
<protein>
    <submittedName>
        <fullName evidence="13">Methyl-accepting chemotaxis protein</fullName>
    </submittedName>
</protein>
<dbReference type="Gene3D" id="1.10.287.950">
    <property type="entry name" value="Methyl-accepting chemotaxis protein"/>
    <property type="match status" value="1"/>
</dbReference>
<feature type="domain" description="Methyl-accepting transducer" evidence="10">
    <location>
        <begin position="302"/>
        <end position="524"/>
    </location>
</feature>
<dbReference type="PROSITE" id="PS50111">
    <property type="entry name" value="CHEMOTAXIS_TRANSDUC_2"/>
    <property type="match status" value="1"/>
</dbReference>
<dbReference type="InterPro" id="IPR004089">
    <property type="entry name" value="MCPsignal_dom"/>
</dbReference>
<dbReference type="CDD" id="cd06225">
    <property type="entry name" value="HAMP"/>
    <property type="match status" value="1"/>
</dbReference>
<sequence>MTIKQKMLVLSLMALSAVLLTGLIQIFSLRSTMLEDRRDLIRSQVETAQSVVKAIAEEAKAAGVPLETAQANAKAVLRTMRFNGNDYFLAIDASPANQGLILAHPSAAVEGKNLWNSKDPAGNLFVQGEIEAGRKGGGFSEFLFPRLNETVASPKLAYTMNYDPWQWAITSALYIDDISAAFYSELFTMLMWMVPLILAIAAGTFLLSNSITRPLEDITNVTRQLADGNMTVTIPGTGRKDEIGHMAEATEIFRDTMIRARNLAQSQAAEQTQREARAMHIEELTRSFDASAAALLQAVTQSASSMEGSARNMARIAEGTNSSSTAVASAAQQAAANVQTVASATEELSSSISEIASQVSRSSQIAMQAVDEARRTDGQIQGLANAANKIGEVVDLIRAIAEQTNLLALNATIEAARAGEAGRGFAVVAAEVKELASQTSKATEEITTQILAIQSETRVAVDAVQSIGKTVEEMNHIAAAISASVEEQGAATSEIARNVEQASRGTQDVTDNILEVSHAASETRGAAASVEQAAAAVTRDALALRTEVESFLSGVRAA</sequence>
<keyword evidence="6" id="KW-0472">Membrane</keyword>
<evidence type="ECO:0000256" key="8">
    <source>
        <dbReference type="ARBA" id="ARBA00029447"/>
    </source>
</evidence>
<evidence type="ECO:0000259" key="10">
    <source>
        <dbReference type="PROSITE" id="PS50111"/>
    </source>
</evidence>
<dbReference type="Gene3D" id="1.10.8.500">
    <property type="entry name" value="HAMP domain in histidine kinase"/>
    <property type="match status" value="1"/>
</dbReference>
<name>A0A0K6HLX1_9HYPH</name>
<comment type="similarity">
    <text evidence="8">Belongs to the methyl-accepting chemotaxis (MCP) protein family.</text>
</comment>